<dbReference type="Proteomes" id="UP000419144">
    <property type="component" value="Unassembled WGS sequence"/>
</dbReference>
<gene>
    <name evidence="2" type="ORF">LtaPh_2717200</name>
</gene>
<evidence type="ECO:0000256" key="1">
    <source>
        <dbReference type="SAM" id="MobiDB-lite"/>
    </source>
</evidence>
<feature type="compositionally biased region" description="Polar residues" evidence="1">
    <location>
        <begin position="401"/>
        <end position="414"/>
    </location>
</feature>
<reference evidence="2" key="1">
    <citation type="submission" date="2019-11" db="EMBL/GenBank/DDBJ databases">
        <title>Leishmania tarentolae CDS.</title>
        <authorList>
            <person name="Goto Y."/>
            <person name="Yamagishi J."/>
        </authorList>
    </citation>
    <scope>NUCLEOTIDE SEQUENCE [LARGE SCALE GENOMIC DNA]</scope>
    <source>
        <strain evidence="2">Parrot Tar II</strain>
    </source>
</reference>
<keyword evidence="3" id="KW-1185">Reference proteome</keyword>
<feature type="region of interest" description="Disordered" evidence="1">
    <location>
        <begin position="455"/>
        <end position="493"/>
    </location>
</feature>
<comment type="caution">
    <text evidence="2">The sequence shown here is derived from an EMBL/GenBank/DDBJ whole genome shotgun (WGS) entry which is preliminary data.</text>
</comment>
<proteinExistence type="predicted"/>
<organism evidence="2 3">
    <name type="scientific">Leishmania tarentolae</name>
    <name type="common">Sauroleishmania tarentolae</name>
    <dbReference type="NCBI Taxonomy" id="5689"/>
    <lineage>
        <taxon>Eukaryota</taxon>
        <taxon>Discoba</taxon>
        <taxon>Euglenozoa</taxon>
        <taxon>Kinetoplastea</taxon>
        <taxon>Metakinetoplastina</taxon>
        <taxon>Trypanosomatida</taxon>
        <taxon>Trypanosomatidae</taxon>
        <taxon>Leishmaniinae</taxon>
        <taxon>Leishmania</taxon>
        <taxon>lizard Leishmania</taxon>
    </lineage>
</organism>
<feature type="region of interest" description="Disordered" evidence="1">
    <location>
        <begin position="934"/>
        <end position="969"/>
    </location>
</feature>
<feature type="compositionally biased region" description="Low complexity" evidence="1">
    <location>
        <begin position="1270"/>
        <end position="1281"/>
    </location>
</feature>
<dbReference type="OrthoDB" id="266450at2759"/>
<sequence length="1281" mass="137254">MSVTDPYSLSPQSGAAEATLFQLLLPAHATPADRGAVGEVMAVKTESDYSPEKITGPPAVSSPSVSERIYAWDTVSHTRTAHSFCDTGHTEFDGREDPTFLHTVDAQQPHDAFAEKGSHVWHPGAVGQDCSTRADADPHTVPLSMRWRELERRFEEQMTVHRGLTAASRQLDVLRHSVQMFQAERRTRKFVQALAERQGAIWARVWPGGYPPKMDDTAATAQRQRAPSAGVAPAPAARLSGSSAATLTNRAISPAPPASPTGSLLKDILDTYSKPPELREGSSGGGRSAAATPSPPKGTKAQKGAPLAPAREVWRTTSGLEIVRPEEAPKPYAVIRYVEARPKHASTISDTVTPATVAGVSSAYSKNIARSDVKENSSPVLSSVVSEVDQADEVGGEKLSDLSSSSVPDEASSMNSTYDVETFGSRASSSTAAVASMSSAKRSAVSSLTSTVEATSSFRTQSVTSEEVESSTDRRPSKSKRRDGGQKSASSVSNGKHAAAFSEILQAFFDACRCVSAASARLLETPYIQESSHGAAQHRQHTSPAAKKCASRLVSKVAEDAGETGEVKDAASSVTAYAAAGADVAPATWSEALHRQLRNVRRLQRFRKHLLRHLKLIDVQRQTHYKSTRLLQETQALAKVRCKLVFSSRVGDNASLGNMLRHIKGFSTGTAKGKPPRRGSDRPRHRTSRQPHSPPSWPRASKVNDADTVSEVVSTVMNSSISDDITSADSSVVEEMLYGSDRSDAAISDSVVEEDVGSWDEASGHSEVDSGGTVLTEVSRNHGSNRGSSYDSDSFEATNDSDSVGRPGWISRSGLMPGVGLDEIEEELADRLAAMSTDAISEGSSIPSDVEELVDLLPSSLIPSDVENGDARSRGSSSITMDSDIATDMSNSAADLQERQRRMYVGTKGSAARYAAGGDSGVLADHKAYICDSPDSSVYSVPEDADVDTSMRQSADVHSEDPQDSVPRTSESVAILDGAATVGAADEYHIRGRSSPTLSTRSDEISSGFEDALTKLEVDMALTKERRHHALRSASAVPTFEQLYDPSMPSLGERLLRDSCNASTTSSAVSSRSSKPDRRKGGSERSVDMKELDTTVAPLEKQGEAHSVHYSTARMEVGTQAEMPAVERQSTAISGASRMRAIYPAEDYVAQSVWKARQLHLFRQLRSPIMDYSEGVTKNSAEGTENRRRGFEPCHRRQKDKADAGFDAAEAAAREEWAQHWAVVESLLHTRFSASSCIGSGEPPSSSRHAAKALLGRFPSDSAPPTRDASQSSVRISSASH</sequence>
<feature type="region of interest" description="Disordered" evidence="1">
    <location>
        <begin position="749"/>
        <end position="812"/>
    </location>
</feature>
<dbReference type="VEuPathDB" id="TriTrypDB:LtaPh_2717200"/>
<feature type="compositionally biased region" description="Basic and acidic residues" evidence="1">
    <location>
        <begin position="1074"/>
        <end position="1093"/>
    </location>
</feature>
<feature type="compositionally biased region" description="Basic and acidic residues" evidence="1">
    <location>
        <begin position="1184"/>
        <end position="1204"/>
    </location>
</feature>
<feature type="region of interest" description="Disordered" evidence="1">
    <location>
        <begin position="1060"/>
        <end position="1096"/>
    </location>
</feature>
<feature type="compositionally biased region" description="Low complexity" evidence="1">
    <location>
        <begin position="226"/>
        <end position="237"/>
    </location>
</feature>
<feature type="compositionally biased region" description="Low complexity" evidence="1">
    <location>
        <begin position="1060"/>
        <end position="1073"/>
    </location>
</feature>
<feature type="region of interest" description="Disordered" evidence="1">
    <location>
        <begin position="1176"/>
        <end position="1207"/>
    </location>
</feature>
<evidence type="ECO:0000313" key="3">
    <source>
        <dbReference type="Proteomes" id="UP000419144"/>
    </source>
</evidence>
<protein>
    <submittedName>
        <fullName evidence="2">Uncharacterized protein</fullName>
    </submittedName>
</protein>
<evidence type="ECO:0000313" key="2">
    <source>
        <dbReference type="EMBL" id="GET89818.1"/>
    </source>
</evidence>
<feature type="compositionally biased region" description="Polar residues" evidence="1">
    <location>
        <begin position="1235"/>
        <end position="1248"/>
    </location>
</feature>
<accession>A0A640KKG6</accession>
<feature type="compositionally biased region" description="Polar residues" evidence="1">
    <location>
        <begin position="776"/>
        <end position="802"/>
    </location>
</feature>
<feature type="region of interest" description="Disordered" evidence="1">
    <location>
        <begin position="273"/>
        <end position="312"/>
    </location>
</feature>
<feature type="region of interest" description="Disordered" evidence="1">
    <location>
        <begin position="207"/>
        <end position="237"/>
    </location>
</feature>
<feature type="region of interest" description="Disordered" evidence="1">
    <location>
        <begin position="1235"/>
        <end position="1281"/>
    </location>
</feature>
<name>A0A640KKG6_LEITA</name>
<dbReference type="EMBL" id="BLBS01000037">
    <property type="protein sequence ID" value="GET89818.1"/>
    <property type="molecule type" value="Genomic_DNA"/>
</dbReference>
<feature type="region of interest" description="Disordered" evidence="1">
    <location>
        <begin position="664"/>
        <end position="706"/>
    </location>
</feature>
<feature type="region of interest" description="Disordered" evidence="1">
    <location>
        <begin position="391"/>
        <end position="414"/>
    </location>
</feature>